<dbReference type="Gene3D" id="3.30.530.20">
    <property type="match status" value="1"/>
</dbReference>
<dbReference type="OrthoDB" id="9805228at2"/>
<protein>
    <submittedName>
        <fullName evidence="1">Polyketide cyclase / dehydrase and lipid transport</fullName>
    </submittedName>
</protein>
<dbReference type="EMBL" id="AONG01000012">
    <property type="protein sequence ID" value="KIQ68948.1"/>
    <property type="molecule type" value="Genomic_DNA"/>
</dbReference>
<dbReference type="RefSeq" id="WP_018301579.1">
    <property type="nucleotide sequence ID" value="NZ_KB902277.1"/>
</dbReference>
<evidence type="ECO:0000313" key="2">
    <source>
        <dbReference type="Proteomes" id="UP000035100"/>
    </source>
</evidence>
<organism evidence="1 2">
    <name type="scientific">Wenxinia marina DSM 24838</name>
    <dbReference type="NCBI Taxonomy" id="1123501"/>
    <lineage>
        <taxon>Bacteria</taxon>
        <taxon>Pseudomonadati</taxon>
        <taxon>Pseudomonadota</taxon>
        <taxon>Alphaproteobacteria</taxon>
        <taxon>Rhodobacterales</taxon>
        <taxon>Roseobacteraceae</taxon>
        <taxon>Wenxinia</taxon>
    </lineage>
</organism>
<name>A0A0D0QD64_9RHOB</name>
<dbReference type="InterPro" id="IPR019587">
    <property type="entry name" value="Polyketide_cyclase/dehydratase"/>
</dbReference>
<comment type="caution">
    <text evidence="1">The sequence shown here is derived from an EMBL/GenBank/DDBJ whole genome shotgun (WGS) entry which is preliminary data.</text>
</comment>
<dbReference type="eggNOG" id="ENOG50334AD">
    <property type="taxonomic scope" value="Bacteria"/>
</dbReference>
<proteinExistence type="predicted"/>
<dbReference type="Proteomes" id="UP000035100">
    <property type="component" value="Unassembled WGS sequence"/>
</dbReference>
<dbReference type="STRING" id="1123501.Wenmar_02680"/>
<accession>A0A0D0QD64</accession>
<dbReference type="InterPro" id="IPR023393">
    <property type="entry name" value="START-like_dom_sf"/>
</dbReference>
<sequence length="147" mass="16841">MRVRLVRDFAVSPDRLWQSATDLGHLRRVCAGLVTFDDCVPREGRIAEGDRFDTVVRLFGRFPPQRYRMEVAELDDAGMRFRSEESGAGVRRWTHRLEVRPHPNGARMEETIDIDAGPATPLLALWARILYTIRGRRRARILAQGTA</sequence>
<evidence type="ECO:0000313" key="1">
    <source>
        <dbReference type="EMBL" id="KIQ68948.1"/>
    </source>
</evidence>
<dbReference type="Pfam" id="PF10604">
    <property type="entry name" value="Polyketide_cyc2"/>
    <property type="match status" value="1"/>
</dbReference>
<keyword evidence="2" id="KW-1185">Reference proteome</keyword>
<dbReference type="SUPFAM" id="SSF55961">
    <property type="entry name" value="Bet v1-like"/>
    <property type="match status" value="1"/>
</dbReference>
<reference evidence="1 2" key="1">
    <citation type="submission" date="2013-01" db="EMBL/GenBank/DDBJ databases">
        <authorList>
            <person name="Fiebig A."/>
            <person name="Goeker M."/>
            <person name="Klenk H.-P.P."/>
        </authorList>
    </citation>
    <scope>NUCLEOTIDE SEQUENCE [LARGE SCALE GENOMIC DNA]</scope>
    <source>
        <strain evidence="1 2">DSM 24838</strain>
    </source>
</reference>
<dbReference type="AlphaFoldDB" id="A0A0D0QD64"/>
<gene>
    <name evidence="1" type="ORF">Wenmar_02680</name>
</gene>